<name>R7S8Z7_TRAVS</name>
<evidence type="ECO:0000256" key="1">
    <source>
        <dbReference type="SAM" id="MobiDB-lite"/>
    </source>
</evidence>
<dbReference type="KEGG" id="tvs:TRAVEDRAFT_54561"/>
<gene>
    <name evidence="2" type="ORF">TRAVEDRAFT_54561</name>
</gene>
<dbReference type="AlphaFoldDB" id="R7S8Z7"/>
<proteinExistence type="predicted"/>
<dbReference type="Proteomes" id="UP000054317">
    <property type="component" value="Unassembled WGS sequence"/>
</dbReference>
<evidence type="ECO:0000313" key="2">
    <source>
        <dbReference type="EMBL" id="EIW51444.1"/>
    </source>
</evidence>
<dbReference type="EMBL" id="JH711803">
    <property type="protein sequence ID" value="EIW51444.1"/>
    <property type="molecule type" value="Genomic_DNA"/>
</dbReference>
<organism evidence="2 3">
    <name type="scientific">Trametes versicolor (strain FP-101664)</name>
    <name type="common">White-rot fungus</name>
    <name type="synonym">Coriolus versicolor</name>
    <dbReference type="NCBI Taxonomy" id="717944"/>
    <lineage>
        <taxon>Eukaryota</taxon>
        <taxon>Fungi</taxon>
        <taxon>Dikarya</taxon>
        <taxon>Basidiomycota</taxon>
        <taxon>Agaricomycotina</taxon>
        <taxon>Agaricomycetes</taxon>
        <taxon>Polyporales</taxon>
        <taxon>Polyporaceae</taxon>
        <taxon>Trametes</taxon>
    </lineage>
</organism>
<dbReference type="GeneID" id="19417439"/>
<sequence length="100" mass="10890">MFGLVHTKLRGRRAAAGWVGGNVSGGVSTTRTSLELVSHVRGLDARTYRSRDHGRGNVADPPPAQQRCATGSGHKQAEGRRAEEEEQDEGQRTGTERRPR</sequence>
<keyword evidence="3" id="KW-1185">Reference proteome</keyword>
<accession>R7S8Z7</accession>
<dbReference type="RefSeq" id="XP_008045670.1">
    <property type="nucleotide sequence ID" value="XM_008047479.1"/>
</dbReference>
<evidence type="ECO:0000313" key="3">
    <source>
        <dbReference type="Proteomes" id="UP000054317"/>
    </source>
</evidence>
<reference evidence="3" key="1">
    <citation type="journal article" date="2012" name="Science">
        <title>The Paleozoic origin of enzymatic lignin decomposition reconstructed from 31 fungal genomes.</title>
        <authorList>
            <person name="Floudas D."/>
            <person name="Binder M."/>
            <person name="Riley R."/>
            <person name="Barry K."/>
            <person name="Blanchette R.A."/>
            <person name="Henrissat B."/>
            <person name="Martinez A.T."/>
            <person name="Otillar R."/>
            <person name="Spatafora J.W."/>
            <person name="Yadav J.S."/>
            <person name="Aerts A."/>
            <person name="Benoit I."/>
            <person name="Boyd A."/>
            <person name="Carlson A."/>
            <person name="Copeland A."/>
            <person name="Coutinho P.M."/>
            <person name="de Vries R.P."/>
            <person name="Ferreira P."/>
            <person name="Findley K."/>
            <person name="Foster B."/>
            <person name="Gaskell J."/>
            <person name="Glotzer D."/>
            <person name="Gorecki P."/>
            <person name="Heitman J."/>
            <person name="Hesse C."/>
            <person name="Hori C."/>
            <person name="Igarashi K."/>
            <person name="Jurgens J.A."/>
            <person name="Kallen N."/>
            <person name="Kersten P."/>
            <person name="Kohler A."/>
            <person name="Kuees U."/>
            <person name="Kumar T.K.A."/>
            <person name="Kuo A."/>
            <person name="LaButti K."/>
            <person name="Larrondo L.F."/>
            <person name="Lindquist E."/>
            <person name="Ling A."/>
            <person name="Lombard V."/>
            <person name="Lucas S."/>
            <person name="Lundell T."/>
            <person name="Martin R."/>
            <person name="McLaughlin D.J."/>
            <person name="Morgenstern I."/>
            <person name="Morin E."/>
            <person name="Murat C."/>
            <person name="Nagy L.G."/>
            <person name="Nolan M."/>
            <person name="Ohm R.A."/>
            <person name="Patyshakuliyeva A."/>
            <person name="Rokas A."/>
            <person name="Ruiz-Duenas F.J."/>
            <person name="Sabat G."/>
            <person name="Salamov A."/>
            <person name="Samejima M."/>
            <person name="Schmutz J."/>
            <person name="Slot J.C."/>
            <person name="St John F."/>
            <person name="Stenlid J."/>
            <person name="Sun H."/>
            <person name="Sun S."/>
            <person name="Syed K."/>
            <person name="Tsang A."/>
            <person name="Wiebenga A."/>
            <person name="Young D."/>
            <person name="Pisabarro A."/>
            <person name="Eastwood D.C."/>
            <person name="Martin F."/>
            <person name="Cullen D."/>
            <person name="Grigoriev I.V."/>
            <person name="Hibbett D.S."/>
        </authorList>
    </citation>
    <scope>NUCLEOTIDE SEQUENCE [LARGE SCALE GENOMIC DNA]</scope>
    <source>
        <strain evidence="3">FP-101664</strain>
    </source>
</reference>
<feature type="compositionally biased region" description="Basic and acidic residues" evidence="1">
    <location>
        <begin position="75"/>
        <end position="100"/>
    </location>
</feature>
<protein>
    <submittedName>
        <fullName evidence="2">Uncharacterized protein</fullName>
    </submittedName>
</protein>
<feature type="region of interest" description="Disordered" evidence="1">
    <location>
        <begin position="44"/>
        <end position="100"/>
    </location>
</feature>
<feature type="compositionally biased region" description="Basic and acidic residues" evidence="1">
    <location>
        <begin position="44"/>
        <end position="55"/>
    </location>
</feature>